<evidence type="ECO:0000256" key="1">
    <source>
        <dbReference type="SAM" id="Phobius"/>
    </source>
</evidence>
<dbReference type="GO" id="GO:0016989">
    <property type="term" value="F:sigma factor antagonist activity"/>
    <property type="evidence" value="ECO:0007669"/>
    <property type="project" value="TreeGrafter"/>
</dbReference>
<keyword evidence="1" id="KW-1133">Transmembrane helix</keyword>
<evidence type="ECO:0000313" key="4">
    <source>
        <dbReference type="EMBL" id="WEK34551.1"/>
    </source>
</evidence>
<dbReference type="PIRSF" id="PIRSF018266">
    <property type="entry name" value="FecR"/>
    <property type="match status" value="1"/>
</dbReference>
<feature type="domain" description="Protein FecR C-terminal" evidence="3">
    <location>
        <begin position="289"/>
        <end position="354"/>
    </location>
</feature>
<dbReference type="AlphaFoldDB" id="A0AAJ6BGW1"/>
<dbReference type="InterPro" id="IPR032508">
    <property type="entry name" value="FecR_C"/>
</dbReference>
<organism evidence="4 5">
    <name type="scientific">Candidatus Pseudobacter hemicellulosilyticus</name>
    <dbReference type="NCBI Taxonomy" id="3121375"/>
    <lineage>
        <taxon>Bacteria</taxon>
        <taxon>Pseudomonadati</taxon>
        <taxon>Bacteroidota</taxon>
        <taxon>Chitinophagia</taxon>
        <taxon>Chitinophagales</taxon>
        <taxon>Chitinophagaceae</taxon>
        <taxon>Pseudobacter</taxon>
    </lineage>
</organism>
<accession>A0AAJ6BGW1</accession>
<dbReference type="Pfam" id="PF04773">
    <property type="entry name" value="FecR"/>
    <property type="match status" value="1"/>
</dbReference>
<keyword evidence="1" id="KW-0812">Transmembrane</keyword>
<dbReference type="InterPro" id="IPR012373">
    <property type="entry name" value="Ferrdict_sens_TM"/>
</dbReference>
<evidence type="ECO:0000259" key="3">
    <source>
        <dbReference type="Pfam" id="PF16344"/>
    </source>
</evidence>
<dbReference type="Proteomes" id="UP001220610">
    <property type="component" value="Chromosome"/>
</dbReference>
<dbReference type="Pfam" id="PF16344">
    <property type="entry name" value="FecR_C"/>
    <property type="match status" value="1"/>
</dbReference>
<dbReference type="Gene3D" id="2.60.120.1440">
    <property type="match status" value="1"/>
</dbReference>
<proteinExistence type="predicted"/>
<protein>
    <submittedName>
        <fullName evidence="4">FecR domain-containing protein</fullName>
    </submittedName>
</protein>
<dbReference type="PANTHER" id="PTHR30273">
    <property type="entry name" value="PERIPLASMIC SIGNAL SENSOR AND SIGMA FACTOR ACTIVATOR FECR-RELATED"/>
    <property type="match status" value="1"/>
</dbReference>
<dbReference type="InterPro" id="IPR006860">
    <property type="entry name" value="FecR"/>
</dbReference>
<dbReference type="Gene3D" id="3.55.50.30">
    <property type="match status" value="1"/>
</dbReference>
<name>A0AAJ6BGW1_9BACT</name>
<dbReference type="PANTHER" id="PTHR30273:SF2">
    <property type="entry name" value="PROTEIN FECR"/>
    <property type="match status" value="1"/>
</dbReference>
<keyword evidence="1" id="KW-0472">Membrane</keyword>
<sequence>MTISPTLVDAFLKGNCTDEEAGFLLTYFREHPEALEQYIGEQDWQSFHPEQPMGEKLSGEVWALLQQQLGHTAAPAPVRRLSIRRYAVAATILAAACTLVAWLFRSHEPAPAMGSSLQQLAADTRRQVENNSDTTMQVQLPDGSTAMLEKQSRLWYEPAFTATARQLTLEGKASFAVAKEKGRPFTVLADGIATTALGTRFHISNDASSRTVTVKLLEGKVVLRTADSSLRFKEVFLQPGQLYKVDRIKGTASLQSFPQPAATEKHKGIDNKKNSVQPASDTATWKYYKEPVASLFNRLSKVHQVTIEYRPEDVQHIFFTGQLMPDDPVTISLKAICLANDLVFEQTADGTVIISKMQR</sequence>
<evidence type="ECO:0000259" key="2">
    <source>
        <dbReference type="Pfam" id="PF04773"/>
    </source>
</evidence>
<evidence type="ECO:0000313" key="5">
    <source>
        <dbReference type="Proteomes" id="UP001220610"/>
    </source>
</evidence>
<dbReference type="EMBL" id="CP119311">
    <property type="protein sequence ID" value="WEK34551.1"/>
    <property type="molecule type" value="Genomic_DNA"/>
</dbReference>
<reference evidence="4" key="1">
    <citation type="submission" date="2023-03" db="EMBL/GenBank/DDBJ databases">
        <title>Andean soil-derived lignocellulolytic bacterial consortium as a source of novel taxa and putative plastic-active enzymes.</title>
        <authorList>
            <person name="Diaz-Garcia L."/>
            <person name="Chuvochina M."/>
            <person name="Feuerriegel G."/>
            <person name="Bunk B."/>
            <person name="Sproer C."/>
            <person name="Streit W.R."/>
            <person name="Rodriguez L.M."/>
            <person name="Overmann J."/>
            <person name="Jimenez D.J."/>
        </authorList>
    </citation>
    <scope>NUCLEOTIDE SEQUENCE</scope>
    <source>
        <strain evidence="4">MAG 7</strain>
    </source>
</reference>
<feature type="domain" description="FecR protein" evidence="2">
    <location>
        <begin position="131"/>
        <end position="221"/>
    </location>
</feature>
<gene>
    <name evidence="4" type="ORF">P0Y53_18855</name>
</gene>
<feature type="transmembrane region" description="Helical" evidence="1">
    <location>
        <begin position="86"/>
        <end position="104"/>
    </location>
</feature>